<gene>
    <name evidence="9" type="ORF">CSSPTR1EN2_LOCUS6482</name>
</gene>
<dbReference type="PANTHER" id="PTHR12385">
    <property type="entry name" value="CHOLINE TRANSPORTER-LIKE (SLC FAMILY 44)"/>
    <property type="match status" value="1"/>
</dbReference>
<dbReference type="Pfam" id="PF04515">
    <property type="entry name" value="Choline_transpo"/>
    <property type="match status" value="1"/>
</dbReference>
<evidence type="ECO:0000256" key="6">
    <source>
        <dbReference type="ARBA" id="ARBA00023180"/>
    </source>
</evidence>
<feature type="transmembrane region" description="Helical" evidence="7">
    <location>
        <begin position="408"/>
        <end position="432"/>
    </location>
</feature>
<evidence type="ECO:0000256" key="5">
    <source>
        <dbReference type="ARBA" id="ARBA00023136"/>
    </source>
</evidence>
<evidence type="ECO:0000256" key="7">
    <source>
        <dbReference type="RuleBase" id="RU368066"/>
    </source>
</evidence>
<protein>
    <recommendedName>
        <fullName evidence="7">Choline transporter-like protein</fullName>
    </recommendedName>
</protein>
<comment type="function">
    <text evidence="7">Choline transporter.</text>
</comment>
<name>A0ABP0TU94_9BRYO</name>
<feature type="transmembrane region" description="Helical" evidence="7">
    <location>
        <begin position="572"/>
        <end position="597"/>
    </location>
</feature>
<keyword evidence="4 7" id="KW-1133">Transmembrane helix</keyword>
<sequence>MRKQQKHEGPTGAIVSGTPVYGSPVIGSPVVTGSPAATAKLSSDLGTAAPEDDAPAATPTRELPSAPPLYEASAPPYAGSPPAAYASSVLHIDREAVAGPPAAKKPHIKLQNRKCQDIVFLILFIAFGIGFMIESSFGFNKGEPRRLVYGLDYLGNTCGDKKASVNLESFDVRYWQNPNQVYKSGVLSNPFNLGDARSICLQDCPIPNPTNLTWVCDYPQGPINLTMADWASRNYDYFDLLTPTQKNSSTNLTGPCYPVLFQSENFFWSCQLEASPSNETLKLWTNIGGVSINSGNVIVQVVQKALSEPTTVVKRYVADLGRAWPVLVVCGGIAPLLLSVTWLIVVRYFAGTITWLTVILLNIFMLLVTVFFYIKAGWIGKDAVLVVVGSGATNALSASTSEQNHLKIVAVIMTILVVVVVLITLVMLKRVVIAVAVIKVAGKAIGAIPSLIIYPIIPFIIVAVFLIYWVAALLYLASAGSVVQNTCNNSCAAYDLQLQAITENNCCGYSLHHSKNIAWAIVYHIFGMFWITQFINACCLTTIAGAIAAYYWARGETMELGWAPVLSSAKRVVHYSLGSMALGSLLVASIEMVRFIMEFIQKRLKLLEMAPGGCCLSILFCCAQCCLGCIEWTIKFINRNAYIVIATSGKGFCRAAGKATELIVTNILRVGAVNIIGDLILFLGKVCVSLACALFSFLMLDTHKYKDGHSQVSSPLFPVLFCWGIGYITAGIFFAVVEMAIDTILLSFCNDAEEHNGNAMFAPPLLTDTLSSHAHCQEAAEAARVLKKQQRNASRK</sequence>
<feature type="transmembrane region" description="Helical" evidence="7">
    <location>
        <begin position="118"/>
        <end position="139"/>
    </location>
</feature>
<evidence type="ECO:0000256" key="2">
    <source>
        <dbReference type="ARBA" id="ARBA00007168"/>
    </source>
</evidence>
<keyword evidence="3 7" id="KW-0812">Transmembrane</keyword>
<feature type="transmembrane region" description="Helical" evidence="7">
    <location>
        <begin position="452"/>
        <end position="476"/>
    </location>
</feature>
<feature type="transmembrane region" description="Helical" evidence="7">
    <location>
        <begin position="521"/>
        <end position="552"/>
    </location>
</feature>
<feature type="transmembrane region" description="Helical" evidence="7">
    <location>
        <begin position="679"/>
        <end position="700"/>
    </location>
</feature>
<evidence type="ECO:0000313" key="10">
    <source>
        <dbReference type="Proteomes" id="UP001497512"/>
    </source>
</evidence>
<evidence type="ECO:0000256" key="4">
    <source>
        <dbReference type="ARBA" id="ARBA00022989"/>
    </source>
</evidence>
<dbReference type="Proteomes" id="UP001497512">
    <property type="component" value="Chromosome 13"/>
</dbReference>
<keyword evidence="5 7" id="KW-0472">Membrane</keyword>
<organism evidence="9 10">
    <name type="scientific">Sphagnum troendelagicum</name>
    <dbReference type="NCBI Taxonomy" id="128251"/>
    <lineage>
        <taxon>Eukaryota</taxon>
        <taxon>Viridiplantae</taxon>
        <taxon>Streptophyta</taxon>
        <taxon>Embryophyta</taxon>
        <taxon>Bryophyta</taxon>
        <taxon>Sphagnophytina</taxon>
        <taxon>Sphagnopsida</taxon>
        <taxon>Sphagnales</taxon>
        <taxon>Sphagnaceae</taxon>
        <taxon>Sphagnum</taxon>
    </lineage>
</organism>
<comment type="subcellular location">
    <subcellularLocation>
        <location evidence="7">Cell membrane</location>
        <topology evidence="7">Multi-pass membrane protein</topology>
    </subcellularLocation>
    <subcellularLocation>
        <location evidence="1">Membrane</location>
        <topology evidence="1">Multi-pass membrane protein</topology>
    </subcellularLocation>
</comment>
<reference evidence="9" key="1">
    <citation type="submission" date="2024-02" db="EMBL/GenBank/DDBJ databases">
        <authorList>
            <consortium name="ELIXIR-Norway"/>
            <consortium name="Elixir Norway"/>
        </authorList>
    </citation>
    <scope>NUCLEOTIDE SEQUENCE</scope>
</reference>
<keyword evidence="6" id="KW-0325">Glycoprotein</keyword>
<dbReference type="PANTHER" id="PTHR12385:SF14">
    <property type="entry name" value="CHOLINE TRANSPORTER-LIKE 2"/>
    <property type="match status" value="1"/>
</dbReference>
<keyword evidence="10" id="KW-1185">Reference proteome</keyword>
<evidence type="ECO:0000256" key="1">
    <source>
        <dbReference type="ARBA" id="ARBA00004141"/>
    </source>
</evidence>
<dbReference type="InterPro" id="IPR007603">
    <property type="entry name" value="Choline_transptr-like"/>
</dbReference>
<feature type="transmembrane region" description="Helical" evidence="7">
    <location>
        <begin position="352"/>
        <end position="374"/>
    </location>
</feature>
<evidence type="ECO:0000313" key="9">
    <source>
        <dbReference type="EMBL" id="CAK9202588.1"/>
    </source>
</evidence>
<feature type="region of interest" description="Disordered" evidence="8">
    <location>
        <begin position="1"/>
        <end position="22"/>
    </location>
</feature>
<feature type="region of interest" description="Disordered" evidence="8">
    <location>
        <begin position="41"/>
        <end position="72"/>
    </location>
</feature>
<accession>A0ABP0TU94</accession>
<evidence type="ECO:0000256" key="8">
    <source>
        <dbReference type="SAM" id="MobiDB-lite"/>
    </source>
</evidence>
<dbReference type="EMBL" id="OZ019905">
    <property type="protein sequence ID" value="CAK9202588.1"/>
    <property type="molecule type" value="Genomic_DNA"/>
</dbReference>
<evidence type="ECO:0000256" key="3">
    <source>
        <dbReference type="ARBA" id="ARBA00022692"/>
    </source>
</evidence>
<proteinExistence type="inferred from homology"/>
<feature type="transmembrane region" description="Helical" evidence="7">
    <location>
        <begin position="716"/>
        <end position="737"/>
    </location>
</feature>
<comment type="similarity">
    <text evidence="2 7">Belongs to the CTL (choline transporter-like) family.</text>
</comment>
<feature type="transmembrane region" description="Helical" evidence="7">
    <location>
        <begin position="324"/>
        <end position="346"/>
    </location>
</feature>